<protein>
    <submittedName>
        <fullName evidence="2">LexA-binding, inner membrane-associated putative hydrolase</fullName>
    </submittedName>
</protein>
<accession>A0A1M5DPU9</accession>
<sequence>MADFRTHLGVAAGAGILLALGGWQGSLWSSGAVAPVAVLVAFGGILPDIDSDNSHAIRLIFTLFAILAVAGGALLFQAWLRPGPLLVACGALFLAVRYVLSGVFKRFSVHRGIWHSLLAALLGGMLVTTASYQFFSQAAWLAWVHGLAVVSGATIHLLLDECYSVDLVGARIKRSFGTAFKLFDYRQPFNSLLMLLLTTALTPWLPPWSALAGVLSRGARWWF</sequence>
<dbReference type="GO" id="GO:0016787">
    <property type="term" value="F:hydrolase activity"/>
    <property type="evidence" value="ECO:0007669"/>
    <property type="project" value="UniProtKB-KW"/>
</dbReference>
<dbReference type="InterPro" id="IPR007404">
    <property type="entry name" value="YdjM-like"/>
</dbReference>
<proteinExistence type="predicted"/>
<feature type="transmembrane region" description="Helical" evidence="1">
    <location>
        <begin position="59"/>
        <end position="79"/>
    </location>
</feature>
<feature type="transmembrane region" description="Helical" evidence="1">
    <location>
        <begin position="140"/>
        <end position="159"/>
    </location>
</feature>
<dbReference type="Proteomes" id="UP000184346">
    <property type="component" value="Unassembled WGS sequence"/>
</dbReference>
<keyword evidence="3" id="KW-1185">Reference proteome</keyword>
<keyword evidence="1" id="KW-0812">Transmembrane</keyword>
<feature type="transmembrane region" description="Helical" evidence="1">
    <location>
        <begin position="85"/>
        <end position="104"/>
    </location>
</feature>
<name>A0A1M5DPU9_9GAMM</name>
<feature type="transmembrane region" description="Helical" evidence="1">
    <location>
        <begin position="27"/>
        <end position="47"/>
    </location>
</feature>
<evidence type="ECO:0000313" key="3">
    <source>
        <dbReference type="Proteomes" id="UP000184346"/>
    </source>
</evidence>
<keyword evidence="2" id="KW-0378">Hydrolase</keyword>
<dbReference type="RefSeq" id="WP_072824868.1">
    <property type="nucleotide sequence ID" value="NZ_FQUJ01000018.1"/>
</dbReference>
<gene>
    <name evidence="2" type="ORF">SAMN02745148_03309</name>
</gene>
<dbReference type="AlphaFoldDB" id="A0A1M5DPU9"/>
<feature type="transmembrane region" description="Helical" evidence="1">
    <location>
        <begin position="192"/>
        <end position="215"/>
    </location>
</feature>
<organism evidence="2 3">
    <name type="scientific">Modicisalibacter ilicicola DSM 19980</name>
    <dbReference type="NCBI Taxonomy" id="1121942"/>
    <lineage>
        <taxon>Bacteria</taxon>
        <taxon>Pseudomonadati</taxon>
        <taxon>Pseudomonadota</taxon>
        <taxon>Gammaproteobacteria</taxon>
        <taxon>Oceanospirillales</taxon>
        <taxon>Halomonadaceae</taxon>
        <taxon>Modicisalibacter</taxon>
    </lineage>
</organism>
<dbReference type="Pfam" id="PF04307">
    <property type="entry name" value="YdjM"/>
    <property type="match status" value="1"/>
</dbReference>
<evidence type="ECO:0000256" key="1">
    <source>
        <dbReference type="SAM" id="Phobius"/>
    </source>
</evidence>
<dbReference type="STRING" id="1121942.SAMN02745148_03309"/>
<reference evidence="2 3" key="1">
    <citation type="submission" date="2016-11" db="EMBL/GenBank/DDBJ databases">
        <authorList>
            <person name="Jaros S."/>
            <person name="Januszkiewicz K."/>
            <person name="Wedrychowicz H."/>
        </authorList>
    </citation>
    <scope>NUCLEOTIDE SEQUENCE [LARGE SCALE GENOMIC DNA]</scope>
    <source>
        <strain evidence="2 3">DSM 19980</strain>
    </source>
</reference>
<evidence type="ECO:0000313" key="2">
    <source>
        <dbReference type="EMBL" id="SHF68945.1"/>
    </source>
</evidence>
<dbReference type="OrthoDB" id="5295350at2"/>
<keyword evidence="1" id="KW-0472">Membrane</keyword>
<dbReference type="EMBL" id="FQUJ01000018">
    <property type="protein sequence ID" value="SHF68945.1"/>
    <property type="molecule type" value="Genomic_DNA"/>
</dbReference>
<keyword evidence="1" id="KW-1133">Transmembrane helix</keyword>
<feature type="transmembrane region" description="Helical" evidence="1">
    <location>
        <begin position="116"/>
        <end position="134"/>
    </location>
</feature>